<dbReference type="GO" id="GO:0008131">
    <property type="term" value="F:primary methylamine oxidase activity"/>
    <property type="evidence" value="ECO:0007669"/>
    <property type="project" value="InterPro"/>
</dbReference>
<protein>
    <submittedName>
        <fullName evidence="1">Uncharacterized protein</fullName>
    </submittedName>
</protein>
<dbReference type="AlphaFoldDB" id="A0AAF0DCA8"/>
<evidence type="ECO:0000313" key="1">
    <source>
        <dbReference type="EMBL" id="WEW55206.1"/>
    </source>
</evidence>
<reference evidence="1" key="1">
    <citation type="submission" date="2023-03" db="EMBL/GenBank/DDBJ databases">
        <title>Emydomyces testavorans Genome Sequence.</title>
        <authorList>
            <person name="Hoyer L."/>
        </authorList>
    </citation>
    <scope>NUCLEOTIDE SEQUENCE</scope>
    <source>
        <strain evidence="1">16-2883</strain>
    </source>
</reference>
<dbReference type="GO" id="GO:0009308">
    <property type="term" value="P:amine metabolic process"/>
    <property type="evidence" value="ECO:0007669"/>
    <property type="project" value="InterPro"/>
</dbReference>
<dbReference type="EMBL" id="CP120627">
    <property type="protein sequence ID" value="WEW55206.1"/>
    <property type="molecule type" value="Genomic_DNA"/>
</dbReference>
<keyword evidence="2" id="KW-1185">Reference proteome</keyword>
<dbReference type="GO" id="GO:0048038">
    <property type="term" value="F:quinone binding"/>
    <property type="evidence" value="ECO:0007669"/>
    <property type="project" value="InterPro"/>
</dbReference>
<organism evidence="1 2">
    <name type="scientific">Emydomyces testavorans</name>
    <dbReference type="NCBI Taxonomy" id="2070801"/>
    <lineage>
        <taxon>Eukaryota</taxon>
        <taxon>Fungi</taxon>
        <taxon>Dikarya</taxon>
        <taxon>Ascomycota</taxon>
        <taxon>Pezizomycotina</taxon>
        <taxon>Eurotiomycetes</taxon>
        <taxon>Eurotiomycetidae</taxon>
        <taxon>Onygenales</taxon>
        <taxon>Nannizziopsiaceae</taxon>
        <taxon>Emydomyces</taxon>
    </lineage>
</organism>
<dbReference type="InterPro" id="IPR036460">
    <property type="entry name" value="Cu_amine_oxidase_C_sf"/>
</dbReference>
<name>A0AAF0DCA8_9EURO</name>
<sequence>MTDGNYDYVFTPQLIQDSSVNCASALRMALLCIMERLMALGALTAYSQHLFCLESEPHTDGPDYLRLQALCRYHSKALESTINSELDVYDKKIVSTAGSSKIVNRDVKNPSTGNRFGYGFFPTDQKSYWYIHPPSIYARQGEFCSLSTGYDDGPFNRPKDYTVQSLNGK</sequence>
<gene>
    <name evidence="1" type="ORF">PRK78_000635</name>
</gene>
<accession>A0AAF0DCA8</accession>
<proteinExistence type="predicted"/>
<dbReference type="SUPFAM" id="SSF49998">
    <property type="entry name" value="Amine oxidase catalytic domain"/>
    <property type="match status" value="1"/>
</dbReference>
<evidence type="ECO:0000313" key="2">
    <source>
        <dbReference type="Proteomes" id="UP001219355"/>
    </source>
</evidence>
<dbReference type="Proteomes" id="UP001219355">
    <property type="component" value="Chromosome 1"/>
</dbReference>
<dbReference type="GO" id="GO:0005507">
    <property type="term" value="F:copper ion binding"/>
    <property type="evidence" value="ECO:0007669"/>
    <property type="project" value="InterPro"/>
</dbReference>